<dbReference type="InterPro" id="IPR010921">
    <property type="entry name" value="Trp_repressor/repl_initiator"/>
</dbReference>
<sequence>MEKPRKGTQTGTFVTYEDSFKIAVAREYLEGKLSQAQLGRKYGLSSGEVVRYFVNWYKKYISQAEVWESGSPLASNADQGLQEELRLAKLKITALEMMINIAEKELDIDIRKKSGTKPPVK</sequence>
<reference evidence="1 2" key="1">
    <citation type="submission" date="2019-02" db="EMBL/GenBank/DDBJ databases">
        <title>Pedobacter sp. RP-1-14 sp. nov., isolated from Arctic soil.</title>
        <authorList>
            <person name="Dahal R.H."/>
        </authorList>
    </citation>
    <scope>NUCLEOTIDE SEQUENCE [LARGE SCALE GENOMIC DNA]</scope>
    <source>
        <strain evidence="1 2">RP-1-14</strain>
    </source>
</reference>
<dbReference type="EMBL" id="SJSL01000009">
    <property type="protein sequence ID" value="TCC97474.1"/>
    <property type="molecule type" value="Genomic_DNA"/>
</dbReference>
<accession>A0A4R0NFN7</accession>
<evidence type="ECO:0000313" key="1">
    <source>
        <dbReference type="EMBL" id="TCC97474.1"/>
    </source>
</evidence>
<comment type="caution">
    <text evidence="1">The sequence shown here is derived from an EMBL/GenBank/DDBJ whole genome shotgun (WGS) entry which is preliminary data.</text>
</comment>
<protein>
    <submittedName>
        <fullName evidence="1">Transposase</fullName>
    </submittedName>
</protein>
<dbReference type="RefSeq" id="WP_131598008.1">
    <property type="nucleotide sequence ID" value="NZ_SJSL01000009.1"/>
</dbReference>
<name>A0A4R0NFN7_9SPHI</name>
<dbReference type="Proteomes" id="UP000293347">
    <property type="component" value="Unassembled WGS sequence"/>
</dbReference>
<dbReference type="SUPFAM" id="SSF48295">
    <property type="entry name" value="TrpR-like"/>
    <property type="match status" value="1"/>
</dbReference>
<dbReference type="OrthoDB" id="711196at2"/>
<evidence type="ECO:0000313" key="2">
    <source>
        <dbReference type="Proteomes" id="UP000293347"/>
    </source>
</evidence>
<dbReference type="AlphaFoldDB" id="A0A4R0NFN7"/>
<dbReference type="GO" id="GO:0043565">
    <property type="term" value="F:sequence-specific DNA binding"/>
    <property type="evidence" value="ECO:0007669"/>
    <property type="project" value="InterPro"/>
</dbReference>
<organism evidence="1 2">
    <name type="scientific">Pedobacter psychroterrae</name>
    <dbReference type="NCBI Taxonomy" id="2530453"/>
    <lineage>
        <taxon>Bacteria</taxon>
        <taxon>Pseudomonadati</taxon>
        <taxon>Bacteroidota</taxon>
        <taxon>Sphingobacteriia</taxon>
        <taxon>Sphingobacteriales</taxon>
        <taxon>Sphingobacteriaceae</taxon>
        <taxon>Pedobacter</taxon>
    </lineage>
</organism>
<keyword evidence="2" id="KW-1185">Reference proteome</keyword>
<gene>
    <name evidence="1" type="ORF">EZ437_20520</name>
</gene>
<proteinExistence type="predicted"/>